<evidence type="ECO:0000256" key="10">
    <source>
        <dbReference type="ARBA" id="ARBA00024420"/>
    </source>
</evidence>
<feature type="domain" description="FATC" evidence="12">
    <location>
        <begin position="267"/>
        <end position="299"/>
    </location>
</feature>
<dbReference type="PROSITE" id="PS50290">
    <property type="entry name" value="PI3_4_KINASE_3"/>
    <property type="match status" value="1"/>
</dbReference>
<keyword evidence="3" id="KW-0723">Serine/threonine-protein kinase</keyword>
<dbReference type="InterPro" id="IPR000403">
    <property type="entry name" value="PI3/4_kinase_cat_dom"/>
</dbReference>
<evidence type="ECO:0000259" key="11">
    <source>
        <dbReference type="PROSITE" id="PS50290"/>
    </source>
</evidence>
<dbReference type="eggNOG" id="KOG0890">
    <property type="taxonomic scope" value="Eukaryota"/>
</dbReference>
<evidence type="ECO:0000256" key="4">
    <source>
        <dbReference type="ARBA" id="ARBA00022679"/>
    </source>
</evidence>
<dbReference type="AlphaFoldDB" id="D2V760"/>
<dbReference type="InterPro" id="IPR011009">
    <property type="entry name" value="Kinase-like_dom_sf"/>
</dbReference>
<keyword evidence="8" id="KW-0067">ATP-binding</keyword>
<dbReference type="CDD" id="cd00892">
    <property type="entry name" value="PIKKc_ATR"/>
    <property type="match status" value="1"/>
</dbReference>
<dbReference type="InterPro" id="IPR018936">
    <property type="entry name" value="PI3/4_kinase_CS"/>
</dbReference>
<dbReference type="PANTHER" id="PTHR11139:SF69">
    <property type="entry name" value="SERINE_THREONINE-PROTEIN KINASE ATR"/>
    <property type="match status" value="1"/>
</dbReference>
<dbReference type="EC" id="2.7.11.1" evidence="2"/>
<dbReference type="InterPro" id="IPR050517">
    <property type="entry name" value="DDR_Repair_Kinase"/>
</dbReference>
<evidence type="ECO:0000256" key="9">
    <source>
        <dbReference type="ARBA" id="ARBA00023242"/>
    </source>
</evidence>
<name>D2V760_NAEGR</name>
<dbReference type="InterPro" id="IPR036940">
    <property type="entry name" value="PI3/4_kinase_cat_sf"/>
</dbReference>
<dbReference type="InterPro" id="IPR003152">
    <property type="entry name" value="FATC_dom"/>
</dbReference>
<dbReference type="GO" id="GO:0005694">
    <property type="term" value="C:chromosome"/>
    <property type="evidence" value="ECO:0007669"/>
    <property type="project" value="TreeGrafter"/>
</dbReference>
<dbReference type="GO" id="GO:0005524">
    <property type="term" value="F:ATP binding"/>
    <property type="evidence" value="ECO:0007669"/>
    <property type="project" value="UniProtKB-KW"/>
</dbReference>
<keyword evidence="6" id="KW-0227">DNA damage</keyword>
<dbReference type="Gene3D" id="1.10.1070.11">
    <property type="entry name" value="Phosphatidylinositol 3-/4-kinase, catalytic domain"/>
    <property type="match status" value="1"/>
</dbReference>
<dbReference type="OMA" id="NILVDCC"/>
<evidence type="ECO:0000313" key="13">
    <source>
        <dbReference type="EMBL" id="EFC47314.1"/>
    </source>
</evidence>
<evidence type="ECO:0000259" key="12">
    <source>
        <dbReference type="PROSITE" id="PS51190"/>
    </source>
</evidence>
<evidence type="ECO:0000256" key="2">
    <source>
        <dbReference type="ARBA" id="ARBA00012513"/>
    </source>
</evidence>
<proteinExistence type="predicted"/>
<keyword evidence="5" id="KW-0547">Nucleotide-binding</keyword>
<dbReference type="GO" id="GO:0006281">
    <property type="term" value="P:DNA repair"/>
    <property type="evidence" value="ECO:0007669"/>
    <property type="project" value="TreeGrafter"/>
</dbReference>
<evidence type="ECO:0000256" key="3">
    <source>
        <dbReference type="ARBA" id="ARBA00022527"/>
    </source>
</evidence>
<dbReference type="SMART" id="SM00146">
    <property type="entry name" value="PI3Kc"/>
    <property type="match status" value="1"/>
</dbReference>
<evidence type="ECO:0000256" key="5">
    <source>
        <dbReference type="ARBA" id="ARBA00022741"/>
    </source>
</evidence>
<gene>
    <name evidence="13" type="ORF">NAEGRDRAFT_31751</name>
</gene>
<dbReference type="OrthoDB" id="381190at2759"/>
<dbReference type="SMART" id="SM01343">
    <property type="entry name" value="FATC"/>
    <property type="match status" value="1"/>
</dbReference>
<evidence type="ECO:0000256" key="6">
    <source>
        <dbReference type="ARBA" id="ARBA00022763"/>
    </source>
</evidence>
<feature type="domain" description="PI3K/PI4K catalytic" evidence="11">
    <location>
        <begin position="1"/>
        <end position="265"/>
    </location>
</feature>
<evidence type="ECO:0000256" key="8">
    <source>
        <dbReference type="ARBA" id="ARBA00022840"/>
    </source>
</evidence>
<dbReference type="GO" id="GO:0000723">
    <property type="term" value="P:telomere maintenance"/>
    <property type="evidence" value="ECO:0007669"/>
    <property type="project" value="TreeGrafter"/>
</dbReference>
<keyword evidence="14" id="KW-1185">Reference proteome</keyword>
<dbReference type="PROSITE" id="PS51190">
    <property type="entry name" value="FATC"/>
    <property type="match status" value="1"/>
</dbReference>
<dbReference type="Proteomes" id="UP000006671">
    <property type="component" value="Unassembled WGS sequence"/>
</dbReference>
<keyword evidence="9" id="KW-0539">Nucleus</keyword>
<dbReference type="STRING" id="5762.D2V760"/>
<dbReference type="VEuPathDB" id="AmoebaDB:NAEGRDRAFT_31751"/>
<keyword evidence="7" id="KW-0418">Kinase</keyword>
<sequence length="299" mass="34377">MDLNAVINRMLKRDKKTRNKRLYLRLFSAIPLSNNTGLVEWVPNTNVLRKLIDDEYLRMQKQPLQQSILTKFGKSNGVPQKSYGTAFDYAVKDYPPVFGKYFLHQFLEPNQWYQNRLNFVKTAAVWSMVGYIVGLGDRHSENILIDTNNGDTIHVDLAMLFESGRLLNIPEKVPFRLTRNMIDGMGVTGYEGAFRLTCEATLELLRKNNETLLNVLETFKHDPLLDWEQIQKKKENQAKKAMNSADVDSAHKIIGQKLQGIVGDSALPLSISGQVDYLIDEATNEENLKSMYIWWMPFL</sequence>
<dbReference type="RefSeq" id="XP_002680058.1">
    <property type="nucleotide sequence ID" value="XM_002680012.1"/>
</dbReference>
<dbReference type="GO" id="GO:0004674">
    <property type="term" value="F:protein serine/threonine kinase activity"/>
    <property type="evidence" value="ECO:0007669"/>
    <property type="project" value="UniProtKB-KW"/>
</dbReference>
<evidence type="ECO:0000256" key="7">
    <source>
        <dbReference type="ARBA" id="ARBA00022777"/>
    </source>
</evidence>
<protein>
    <recommendedName>
        <fullName evidence="10">Serine/threonine-protein kinase ATR</fullName>
        <ecNumber evidence="2">2.7.11.1</ecNumber>
    </recommendedName>
</protein>
<dbReference type="Pfam" id="PF02260">
    <property type="entry name" value="FATC"/>
    <property type="match status" value="1"/>
</dbReference>
<evidence type="ECO:0000313" key="14">
    <source>
        <dbReference type="Proteomes" id="UP000006671"/>
    </source>
</evidence>
<dbReference type="GO" id="GO:0000077">
    <property type="term" value="P:DNA damage checkpoint signaling"/>
    <property type="evidence" value="ECO:0007669"/>
    <property type="project" value="TreeGrafter"/>
</dbReference>
<dbReference type="PROSITE" id="PS00916">
    <property type="entry name" value="PI3_4_KINASE_2"/>
    <property type="match status" value="1"/>
</dbReference>
<dbReference type="KEGG" id="ngr:NAEGRDRAFT_31751"/>
<comment type="subcellular location">
    <subcellularLocation>
        <location evidence="1">Nucleus</location>
    </subcellularLocation>
</comment>
<keyword evidence="4" id="KW-0808">Transferase</keyword>
<organism evidence="14">
    <name type="scientific">Naegleria gruberi</name>
    <name type="common">Amoeba</name>
    <dbReference type="NCBI Taxonomy" id="5762"/>
    <lineage>
        <taxon>Eukaryota</taxon>
        <taxon>Discoba</taxon>
        <taxon>Heterolobosea</taxon>
        <taxon>Tetramitia</taxon>
        <taxon>Eutetramitia</taxon>
        <taxon>Vahlkampfiidae</taxon>
        <taxon>Naegleria</taxon>
    </lineage>
</organism>
<reference evidence="13 14" key="1">
    <citation type="journal article" date="2010" name="Cell">
        <title>The genome of Naegleria gruberi illuminates early eukaryotic versatility.</title>
        <authorList>
            <person name="Fritz-Laylin L.K."/>
            <person name="Prochnik S.E."/>
            <person name="Ginger M.L."/>
            <person name="Dacks J.B."/>
            <person name="Carpenter M.L."/>
            <person name="Field M.C."/>
            <person name="Kuo A."/>
            <person name="Paredez A."/>
            <person name="Chapman J."/>
            <person name="Pham J."/>
            <person name="Shu S."/>
            <person name="Neupane R."/>
            <person name="Cipriano M."/>
            <person name="Mancuso J."/>
            <person name="Tu H."/>
            <person name="Salamov A."/>
            <person name="Lindquist E."/>
            <person name="Shapiro H."/>
            <person name="Lucas S."/>
            <person name="Grigoriev I.V."/>
            <person name="Cande W.Z."/>
            <person name="Fulton C."/>
            <person name="Rokhsar D.S."/>
            <person name="Dawson S.C."/>
        </authorList>
    </citation>
    <scope>NUCLEOTIDE SEQUENCE [LARGE SCALE GENOMIC DNA]</scope>
    <source>
        <strain evidence="13 14">NEG-M</strain>
    </source>
</reference>
<dbReference type="GeneID" id="8860431"/>
<dbReference type="PANTHER" id="PTHR11139">
    <property type="entry name" value="ATAXIA TELANGIECTASIA MUTATED ATM -RELATED"/>
    <property type="match status" value="1"/>
</dbReference>
<dbReference type="GO" id="GO:0005634">
    <property type="term" value="C:nucleus"/>
    <property type="evidence" value="ECO:0007669"/>
    <property type="project" value="UniProtKB-SubCell"/>
</dbReference>
<dbReference type="Pfam" id="PF00454">
    <property type="entry name" value="PI3_PI4_kinase"/>
    <property type="match status" value="1"/>
</dbReference>
<dbReference type="InParanoid" id="D2V760"/>
<accession>D2V760</accession>
<dbReference type="EMBL" id="GG738855">
    <property type="protein sequence ID" value="EFC47314.1"/>
    <property type="molecule type" value="Genomic_DNA"/>
</dbReference>
<dbReference type="SUPFAM" id="SSF56112">
    <property type="entry name" value="Protein kinase-like (PK-like)"/>
    <property type="match status" value="1"/>
</dbReference>
<evidence type="ECO:0000256" key="1">
    <source>
        <dbReference type="ARBA" id="ARBA00004123"/>
    </source>
</evidence>